<keyword evidence="2" id="KW-1185">Reference proteome</keyword>
<sequence>MTETTTITITVEIGGRVFVRQVQGTHWARDDDGRLYVYDDETTVLDVGTDSVVEVLREDDVETVATIDSDTITDTTTPTDSCQ</sequence>
<gene>
    <name evidence="1" type="ORF">C442_17995</name>
</gene>
<organism evidence="1 2">
    <name type="scientific">Haloarcula amylolytica JCM 13557</name>
    <dbReference type="NCBI Taxonomy" id="1227452"/>
    <lineage>
        <taxon>Archaea</taxon>
        <taxon>Methanobacteriati</taxon>
        <taxon>Methanobacteriota</taxon>
        <taxon>Stenosarchaea group</taxon>
        <taxon>Halobacteria</taxon>
        <taxon>Halobacteriales</taxon>
        <taxon>Haloarculaceae</taxon>
        <taxon>Haloarcula</taxon>
    </lineage>
</organism>
<dbReference type="Proteomes" id="UP000011623">
    <property type="component" value="Unassembled WGS sequence"/>
</dbReference>
<dbReference type="AlphaFoldDB" id="M0K722"/>
<dbReference type="RefSeq" id="WP_008312835.1">
    <property type="nucleotide sequence ID" value="NZ_AOLW01000047.1"/>
</dbReference>
<accession>M0K722</accession>
<dbReference type="EMBL" id="AOLW01000047">
    <property type="protein sequence ID" value="EMA17187.1"/>
    <property type="molecule type" value="Genomic_DNA"/>
</dbReference>
<name>M0K722_9EURY</name>
<comment type="caution">
    <text evidence="1">The sequence shown here is derived from an EMBL/GenBank/DDBJ whole genome shotgun (WGS) entry which is preliminary data.</text>
</comment>
<proteinExistence type="predicted"/>
<evidence type="ECO:0000313" key="2">
    <source>
        <dbReference type="Proteomes" id="UP000011623"/>
    </source>
</evidence>
<evidence type="ECO:0000313" key="1">
    <source>
        <dbReference type="EMBL" id="EMA17187.1"/>
    </source>
</evidence>
<reference evidence="1 2" key="1">
    <citation type="journal article" date="2014" name="PLoS Genet.">
        <title>Phylogenetically driven sequencing of extremely halophilic archaea reveals strategies for static and dynamic osmo-response.</title>
        <authorList>
            <person name="Becker E.A."/>
            <person name="Seitzer P.M."/>
            <person name="Tritt A."/>
            <person name="Larsen D."/>
            <person name="Krusor M."/>
            <person name="Yao A.I."/>
            <person name="Wu D."/>
            <person name="Madern D."/>
            <person name="Eisen J.A."/>
            <person name="Darling A.E."/>
            <person name="Facciotti M.T."/>
        </authorList>
    </citation>
    <scope>NUCLEOTIDE SEQUENCE [LARGE SCALE GENOMIC DNA]</scope>
    <source>
        <strain evidence="1 2">JCM 13557</strain>
    </source>
</reference>
<protein>
    <submittedName>
        <fullName evidence="1">Uncharacterized protein</fullName>
    </submittedName>
</protein>
<dbReference type="PATRIC" id="fig|1227452.3.peg.3580"/>